<evidence type="ECO:0000256" key="1">
    <source>
        <dbReference type="ARBA" id="ARBA00010641"/>
    </source>
</evidence>
<dbReference type="PANTHER" id="PTHR43133">
    <property type="entry name" value="RNA POLYMERASE ECF-TYPE SIGMA FACTO"/>
    <property type="match status" value="1"/>
</dbReference>
<evidence type="ECO:0000256" key="4">
    <source>
        <dbReference type="ARBA" id="ARBA00023163"/>
    </source>
</evidence>
<sequence>MDISELNDIVLLHGNAIYGFCYNLTKNKIDADDLYQESFLKATELCYKIDKDKNTKSFIISLAVGIWKNQRRKYAWRQRIVQMDEFNDDLNNSSLLKDDLTPEEIAIANERDKLIQGAANALKDKYKIPLYMYYTAELSVGDIAQALKIPQGTVKSRLHKARQIIKDCMEANEYEKF</sequence>
<keyword evidence="4" id="KW-0804">Transcription</keyword>
<dbReference type="Pfam" id="PF08281">
    <property type="entry name" value="Sigma70_r4_2"/>
    <property type="match status" value="1"/>
</dbReference>
<dbReference type="Proteomes" id="UP000515561">
    <property type="component" value="Chromosome"/>
</dbReference>
<dbReference type="GO" id="GO:0006352">
    <property type="term" value="P:DNA-templated transcription initiation"/>
    <property type="evidence" value="ECO:0007669"/>
    <property type="project" value="InterPro"/>
</dbReference>
<dbReference type="InterPro" id="IPR007627">
    <property type="entry name" value="RNA_pol_sigma70_r2"/>
</dbReference>
<evidence type="ECO:0000256" key="3">
    <source>
        <dbReference type="ARBA" id="ARBA00023082"/>
    </source>
</evidence>
<dbReference type="InterPro" id="IPR013325">
    <property type="entry name" value="RNA_pol_sigma_r2"/>
</dbReference>
<keyword evidence="2" id="KW-0805">Transcription regulation</keyword>
<comment type="similarity">
    <text evidence="1">Belongs to the sigma-70 factor family. ECF subfamily.</text>
</comment>
<dbReference type="Gene3D" id="1.10.1740.10">
    <property type="match status" value="1"/>
</dbReference>
<dbReference type="SUPFAM" id="SSF88659">
    <property type="entry name" value="Sigma3 and sigma4 domains of RNA polymerase sigma factors"/>
    <property type="match status" value="1"/>
</dbReference>
<dbReference type="InterPro" id="IPR014284">
    <property type="entry name" value="RNA_pol_sigma-70_dom"/>
</dbReference>
<dbReference type="RefSeq" id="WP_184093040.1">
    <property type="nucleotide sequence ID" value="NZ_AP023367.1"/>
</dbReference>
<evidence type="ECO:0000313" key="6">
    <source>
        <dbReference type="Proteomes" id="UP000515561"/>
    </source>
</evidence>
<dbReference type="EMBL" id="AP023367">
    <property type="protein sequence ID" value="BCJ92542.1"/>
    <property type="molecule type" value="Genomic_DNA"/>
</dbReference>
<dbReference type="NCBIfam" id="TIGR02937">
    <property type="entry name" value="sigma70-ECF"/>
    <property type="match status" value="1"/>
</dbReference>
<organism evidence="5 6">
    <name type="scientific">Anaerocolumna cellulosilytica</name>
    <dbReference type="NCBI Taxonomy" id="433286"/>
    <lineage>
        <taxon>Bacteria</taxon>
        <taxon>Bacillati</taxon>
        <taxon>Bacillota</taxon>
        <taxon>Clostridia</taxon>
        <taxon>Lachnospirales</taxon>
        <taxon>Lachnospiraceae</taxon>
        <taxon>Anaerocolumna</taxon>
    </lineage>
</organism>
<evidence type="ECO:0000256" key="2">
    <source>
        <dbReference type="ARBA" id="ARBA00023015"/>
    </source>
</evidence>
<dbReference type="InterPro" id="IPR039425">
    <property type="entry name" value="RNA_pol_sigma-70-like"/>
</dbReference>
<dbReference type="AlphaFoldDB" id="A0A6S6QZ40"/>
<reference evidence="5 6" key="1">
    <citation type="journal article" date="2016" name="Int. J. Syst. Evol. Microbiol.">
        <title>Descriptions of Anaerotaenia torta gen. nov., sp. nov. and Anaerocolumna cellulosilytica gen. nov., sp. nov. isolated from a methanogenic reactor of cattle waste.</title>
        <authorList>
            <person name="Uek A."/>
            <person name="Ohtaki Y."/>
            <person name="Kaku N."/>
            <person name="Ueki K."/>
        </authorList>
    </citation>
    <scope>NUCLEOTIDE SEQUENCE [LARGE SCALE GENOMIC DNA]</scope>
    <source>
        <strain evidence="5 6">SN021</strain>
    </source>
</reference>
<dbReference type="Gene3D" id="1.10.10.10">
    <property type="entry name" value="Winged helix-like DNA-binding domain superfamily/Winged helix DNA-binding domain"/>
    <property type="match status" value="1"/>
</dbReference>
<accession>A0A6S6QZ40</accession>
<dbReference type="Pfam" id="PF04542">
    <property type="entry name" value="Sigma70_r2"/>
    <property type="match status" value="1"/>
</dbReference>
<keyword evidence="6" id="KW-1185">Reference proteome</keyword>
<dbReference type="GO" id="GO:0003677">
    <property type="term" value="F:DNA binding"/>
    <property type="evidence" value="ECO:0007669"/>
    <property type="project" value="InterPro"/>
</dbReference>
<proteinExistence type="inferred from homology"/>
<gene>
    <name evidence="5" type="primary">csfT</name>
    <name evidence="5" type="ORF">acsn021_01110</name>
</gene>
<dbReference type="InterPro" id="IPR013324">
    <property type="entry name" value="RNA_pol_sigma_r3/r4-like"/>
</dbReference>
<dbReference type="InterPro" id="IPR013249">
    <property type="entry name" value="RNA_pol_sigma70_r4_t2"/>
</dbReference>
<keyword evidence="3" id="KW-0731">Sigma factor</keyword>
<dbReference type="GO" id="GO:0016987">
    <property type="term" value="F:sigma factor activity"/>
    <property type="evidence" value="ECO:0007669"/>
    <property type="project" value="UniProtKB-KW"/>
</dbReference>
<evidence type="ECO:0000313" key="5">
    <source>
        <dbReference type="EMBL" id="BCJ92542.1"/>
    </source>
</evidence>
<dbReference type="KEGG" id="acel:acsn021_01110"/>
<name>A0A6S6QZ40_9FIRM</name>
<dbReference type="CDD" id="cd06171">
    <property type="entry name" value="Sigma70_r4"/>
    <property type="match status" value="1"/>
</dbReference>
<protein>
    <submittedName>
        <fullName evidence="5">RNA polymerase sigma factor</fullName>
    </submittedName>
</protein>
<dbReference type="PANTHER" id="PTHR43133:SF60">
    <property type="entry name" value="RNA POLYMERASE SIGMA FACTOR SIGV"/>
    <property type="match status" value="1"/>
</dbReference>
<dbReference type="InterPro" id="IPR036388">
    <property type="entry name" value="WH-like_DNA-bd_sf"/>
</dbReference>
<dbReference type="SUPFAM" id="SSF88946">
    <property type="entry name" value="Sigma2 domain of RNA polymerase sigma factors"/>
    <property type="match status" value="1"/>
</dbReference>